<dbReference type="SUPFAM" id="SSF56112">
    <property type="entry name" value="Protein kinase-like (PK-like)"/>
    <property type="match status" value="1"/>
</dbReference>
<dbReference type="InterPro" id="IPR011009">
    <property type="entry name" value="Kinase-like_dom_sf"/>
</dbReference>
<keyword evidence="3" id="KW-1185">Reference proteome</keyword>
<dbReference type="Gene3D" id="3.90.1200.10">
    <property type="match status" value="1"/>
</dbReference>
<evidence type="ECO:0000313" key="2">
    <source>
        <dbReference type="EMBL" id="GFJ76026.1"/>
    </source>
</evidence>
<dbReference type="InterPro" id="IPR002575">
    <property type="entry name" value="Aminoglycoside_PTrfase"/>
</dbReference>
<reference evidence="2 3" key="2">
    <citation type="submission" date="2020-03" db="EMBL/GenBank/DDBJ databases">
        <authorList>
            <person name="Ichikawa N."/>
            <person name="Kimura A."/>
            <person name="Kitahashi Y."/>
            <person name="Uohara A."/>
        </authorList>
    </citation>
    <scope>NUCLEOTIDE SEQUENCE [LARGE SCALE GENOMIC DNA]</scope>
    <source>
        <strain evidence="2 3">NBRC 108639</strain>
    </source>
</reference>
<gene>
    <name evidence="2" type="ORF">Phou_002060</name>
</gene>
<protein>
    <recommendedName>
        <fullName evidence="1">Aminoglycoside phosphotransferase domain-containing protein</fullName>
    </recommendedName>
</protein>
<reference evidence="2 3" key="1">
    <citation type="submission" date="2020-03" db="EMBL/GenBank/DDBJ databases">
        <title>Whole genome shotgun sequence of Phytohabitans houttuyneae NBRC 108639.</title>
        <authorList>
            <person name="Komaki H."/>
            <person name="Tamura T."/>
        </authorList>
    </citation>
    <scope>NUCLEOTIDE SEQUENCE [LARGE SCALE GENOMIC DNA]</scope>
    <source>
        <strain evidence="2 3">NBRC 108639</strain>
    </source>
</reference>
<evidence type="ECO:0000313" key="3">
    <source>
        <dbReference type="Proteomes" id="UP000482800"/>
    </source>
</evidence>
<accession>A0A6V8K255</accession>
<proteinExistence type="predicted"/>
<sequence>MLSVKTLPDNPHLDHLRQQAKDLLAGLRAADPAATLADAQASLAGQYGFRTWTDLKAEVDRVRGHAAEEDPALARAIAERFGLGEVTGPMRSVARPDDMGRRWTLETAQGRWNLRGLDTWWPIVDAETDTALQEAAAAAGVLLPPPVRSRAGAVVESVGGHAWRVYGWVHAGPPLAAPAGARFTRAVGEVLATVHGLALPVDRISPWHARRFSEVTWDGWAARAASEGAAWAPAMAAAAPVLTDLESLRDAAPPPTRAPVLCHNSLGPANARKARDGRLVVTGWEHAGGQPPDWEVANALFDWAVEPGGRVNAAGARALADGYRAVAGHLPDLGLSSFRGTITSLANYVAGEVGTALELPAGEQRRYADRSVTHVLTHLATRTTLEHLLEAVTAARR</sequence>
<evidence type="ECO:0000259" key="1">
    <source>
        <dbReference type="Pfam" id="PF01636"/>
    </source>
</evidence>
<name>A0A6V8K255_9ACTN</name>
<dbReference type="Pfam" id="PF01636">
    <property type="entry name" value="APH"/>
    <property type="match status" value="1"/>
</dbReference>
<comment type="caution">
    <text evidence="2">The sequence shown here is derived from an EMBL/GenBank/DDBJ whole genome shotgun (WGS) entry which is preliminary data.</text>
</comment>
<feature type="domain" description="Aminoglycoside phosphotransferase" evidence="1">
    <location>
        <begin position="102"/>
        <end position="328"/>
    </location>
</feature>
<dbReference type="AlphaFoldDB" id="A0A6V8K255"/>
<dbReference type="EMBL" id="BLPF01000001">
    <property type="protein sequence ID" value="GFJ76026.1"/>
    <property type="molecule type" value="Genomic_DNA"/>
</dbReference>
<dbReference type="Proteomes" id="UP000482800">
    <property type="component" value="Unassembled WGS sequence"/>
</dbReference>
<organism evidence="2 3">
    <name type="scientific">Phytohabitans houttuyneae</name>
    <dbReference type="NCBI Taxonomy" id="1076126"/>
    <lineage>
        <taxon>Bacteria</taxon>
        <taxon>Bacillati</taxon>
        <taxon>Actinomycetota</taxon>
        <taxon>Actinomycetes</taxon>
        <taxon>Micromonosporales</taxon>
        <taxon>Micromonosporaceae</taxon>
    </lineage>
</organism>